<sequence>MNHFSSGWTIYFGVWYLSLIFGFVFLGRGGVCSKERLSMNY</sequence>
<dbReference type="AlphaFoldDB" id="A0A2P2QSX8"/>
<feature type="transmembrane region" description="Helical" evidence="1">
    <location>
        <begin position="6"/>
        <end position="26"/>
    </location>
</feature>
<keyword evidence="1" id="KW-0812">Transmembrane</keyword>
<evidence type="ECO:0000256" key="1">
    <source>
        <dbReference type="SAM" id="Phobius"/>
    </source>
</evidence>
<name>A0A2P2QSX8_RHIMU</name>
<protein>
    <submittedName>
        <fullName evidence="2">Uncharacterized protein</fullName>
    </submittedName>
</protein>
<reference evidence="2" key="1">
    <citation type="submission" date="2018-02" db="EMBL/GenBank/DDBJ databases">
        <title>Rhizophora mucronata_Transcriptome.</title>
        <authorList>
            <person name="Meera S.P."/>
            <person name="Sreeshan A."/>
            <person name="Augustine A."/>
        </authorList>
    </citation>
    <scope>NUCLEOTIDE SEQUENCE</scope>
    <source>
        <tissue evidence="2">Leaf</tissue>
    </source>
</reference>
<dbReference type="EMBL" id="GGEC01089527">
    <property type="protein sequence ID" value="MBX70011.1"/>
    <property type="molecule type" value="Transcribed_RNA"/>
</dbReference>
<evidence type="ECO:0000313" key="2">
    <source>
        <dbReference type="EMBL" id="MBX70011.1"/>
    </source>
</evidence>
<keyword evidence="1" id="KW-0472">Membrane</keyword>
<organism evidence="2">
    <name type="scientific">Rhizophora mucronata</name>
    <name type="common">Asiatic mangrove</name>
    <dbReference type="NCBI Taxonomy" id="61149"/>
    <lineage>
        <taxon>Eukaryota</taxon>
        <taxon>Viridiplantae</taxon>
        <taxon>Streptophyta</taxon>
        <taxon>Embryophyta</taxon>
        <taxon>Tracheophyta</taxon>
        <taxon>Spermatophyta</taxon>
        <taxon>Magnoliopsida</taxon>
        <taxon>eudicotyledons</taxon>
        <taxon>Gunneridae</taxon>
        <taxon>Pentapetalae</taxon>
        <taxon>rosids</taxon>
        <taxon>fabids</taxon>
        <taxon>Malpighiales</taxon>
        <taxon>Rhizophoraceae</taxon>
        <taxon>Rhizophora</taxon>
    </lineage>
</organism>
<accession>A0A2P2QSX8</accession>
<keyword evidence="1" id="KW-1133">Transmembrane helix</keyword>
<proteinExistence type="predicted"/>